<keyword evidence="1" id="KW-0067">ATP-binding</keyword>
<dbReference type="GO" id="GO:0005737">
    <property type="term" value="C:cytoplasm"/>
    <property type="evidence" value="ECO:0007669"/>
    <property type="project" value="TreeGrafter"/>
</dbReference>
<sequence>MEDLNMTEAKVYVLHENYEWTQHLEKRLIEQKVPYELWDLSEGVLDLSKQPPKGIFYNRMSASSHTRNHRFAPEFSQQVIKWLEDNGRVVLNGTTAIDLEISKVKQYLALQKSGIKTPKTIATIGKKSIVEAAKRLDKYPFITKHNRAGKGAGVYLFNSLAELEVYVNSDTFEEPVDGITLLQEYIKPNDGRVKRSEFIGQKFLYTVSIDSSQGFELCPSDECQIGQKEEKFQIIDPLESKQRESYEYFLHENGLDVAAVEWVEDGNHQIYVYDINTNTNYNNTAEEKAQIFAHKHLAAYLKEQLSQNERE</sequence>
<dbReference type="PROSITE" id="PS50975">
    <property type="entry name" value="ATP_GRASP"/>
    <property type="match status" value="1"/>
</dbReference>
<evidence type="ECO:0000313" key="4">
    <source>
        <dbReference type="Proteomes" id="UP000051048"/>
    </source>
</evidence>
<dbReference type="GO" id="GO:0018169">
    <property type="term" value="F:ribosomal S6-glutamic acid ligase activity"/>
    <property type="evidence" value="ECO:0007669"/>
    <property type="project" value="TreeGrafter"/>
</dbReference>
<evidence type="ECO:0000256" key="1">
    <source>
        <dbReference type="PROSITE-ProRule" id="PRU00409"/>
    </source>
</evidence>
<dbReference type="GO" id="GO:0009432">
    <property type="term" value="P:SOS response"/>
    <property type="evidence" value="ECO:0007669"/>
    <property type="project" value="TreeGrafter"/>
</dbReference>
<accession>A0A0R1TQL6</accession>
<dbReference type="STRING" id="1423740.FC36_GL002126"/>
<evidence type="ECO:0000259" key="2">
    <source>
        <dbReference type="PROSITE" id="PS50975"/>
    </source>
</evidence>
<protein>
    <submittedName>
        <fullName evidence="3">RimK domain-containing protein ATP-grasp</fullName>
    </submittedName>
</protein>
<evidence type="ECO:0000313" key="3">
    <source>
        <dbReference type="EMBL" id="KRL80565.1"/>
    </source>
</evidence>
<dbReference type="EMBL" id="AZFH01000055">
    <property type="protein sequence ID" value="KRL80565.1"/>
    <property type="molecule type" value="Genomic_DNA"/>
</dbReference>
<dbReference type="Proteomes" id="UP000051048">
    <property type="component" value="Unassembled WGS sequence"/>
</dbReference>
<dbReference type="SUPFAM" id="SSF56059">
    <property type="entry name" value="Glutathione synthetase ATP-binding domain-like"/>
    <property type="match status" value="1"/>
</dbReference>
<keyword evidence="1" id="KW-0547">Nucleotide-binding</keyword>
<name>A0A0R1TQL6_9LACO</name>
<dbReference type="InterPro" id="IPR011761">
    <property type="entry name" value="ATP-grasp"/>
</dbReference>
<dbReference type="GO" id="GO:0005524">
    <property type="term" value="F:ATP binding"/>
    <property type="evidence" value="ECO:0007669"/>
    <property type="project" value="UniProtKB-UniRule"/>
</dbReference>
<dbReference type="PANTHER" id="PTHR21621">
    <property type="entry name" value="RIBOSOMAL PROTEIN S6 MODIFICATION PROTEIN"/>
    <property type="match status" value="1"/>
</dbReference>
<dbReference type="Gene3D" id="3.30.470.20">
    <property type="entry name" value="ATP-grasp fold, B domain"/>
    <property type="match status" value="1"/>
</dbReference>
<feature type="domain" description="ATP-grasp" evidence="2">
    <location>
        <begin position="107"/>
        <end position="302"/>
    </location>
</feature>
<proteinExistence type="predicted"/>
<dbReference type="GO" id="GO:0046872">
    <property type="term" value="F:metal ion binding"/>
    <property type="evidence" value="ECO:0007669"/>
    <property type="project" value="InterPro"/>
</dbReference>
<comment type="caution">
    <text evidence="3">The sequence shown here is derived from an EMBL/GenBank/DDBJ whole genome shotgun (WGS) entry which is preliminary data.</text>
</comment>
<dbReference type="PANTHER" id="PTHR21621:SF0">
    <property type="entry name" value="BETA-CITRYLGLUTAMATE SYNTHASE B-RELATED"/>
    <property type="match status" value="1"/>
</dbReference>
<reference evidence="3 4" key="1">
    <citation type="journal article" date="2015" name="Genome Announc.">
        <title>Expanding the biotechnology potential of lactobacilli through comparative genomics of 213 strains and associated genera.</title>
        <authorList>
            <person name="Sun Z."/>
            <person name="Harris H.M."/>
            <person name="McCann A."/>
            <person name="Guo C."/>
            <person name="Argimon S."/>
            <person name="Zhang W."/>
            <person name="Yang X."/>
            <person name="Jeffery I.B."/>
            <person name="Cooney J.C."/>
            <person name="Kagawa T.F."/>
            <person name="Liu W."/>
            <person name="Song Y."/>
            <person name="Salvetti E."/>
            <person name="Wrobel A."/>
            <person name="Rasinkangas P."/>
            <person name="Parkhill J."/>
            <person name="Rea M.C."/>
            <person name="O'Sullivan O."/>
            <person name="Ritari J."/>
            <person name="Douillard F.P."/>
            <person name="Paul Ross R."/>
            <person name="Yang R."/>
            <person name="Briner A.E."/>
            <person name="Felis G.E."/>
            <person name="de Vos W.M."/>
            <person name="Barrangou R."/>
            <person name="Klaenhammer T.R."/>
            <person name="Caufield P.W."/>
            <person name="Cui Y."/>
            <person name="Zhang H."/>
            <person name="O'Toole P.W."/>
        </authorList>
    </citation>
    <scope>NUCLEOTIDE SEQUENCE [LARGE SCALE GENOMIC DNA]</scope>
    <source>
        <strain evidence="3 4">DSM 15833</strain>
    </source>
</reference>
<organism evidence="3 4">
    <name type="scientific">Ligilactobacillus equi DSM 15833 = JCM 10991</name>
    <dbReference type="NCBI Taxonomy" id="1423740"/>
    <lineage>
        <taxon>Bacteria</taxon>
        <taxon>Bacillati</taxon>
        <taxon>Bacillota</taxon>
        <taxon>Bacilli</taxon>
        <taxon>Lactobacillales</taxon>
        <taxon>Lactobacillaceae</taxon>
        <taxon>Ligilactobacillus</taxon>
    </lineage>
</organism>
<dbReference type="PATRIC" id="fig|1423740.3.peg.2308"/>
<gene>
    <name evidence="3" type="ORF">FC36_GL002126</name>
</gene>
<dbReference type="AlphaFoldDB" id="A0A0R1TQL6"/>